<evidence type="ECO:0000259" key="1">
    <source>
        <dbReference type="PROSITE" id="PS51186"/>
    </source>
</evidence>
<accession>A0A6G9XY17</accession>
<dbReference type="PROSITE" id="PS51186">
    <property type="entry name" value="GNAT"/>
    <property type="match status" value="1"/>
</dbReference>
<dbReference type="EMBL" id="CP046171">
    <property type="protein sequence ID" value="QIS05814.1"/>
    <property type="molecule type" value="Genomic_DNA"/>
</dbReference>
<gene>
    <name evidence="2" type="ORF">F5X71_29050</name>
</gene>
<proteinExistence type="predicted"/>
<evidence type="ECO:0000313" key="2">
    <source>
        <dbReference type="EMBL" id="QIS05814.1"/>
    </source>
</evidence>
<dbReference type="Pfam" id="PF00583">
    <property type="entry name" value="Acetyltransf_1"/>
    <property type="match status" value="1"/>
</dbReference>
<dbReference type="CDD" id="cd04301">
    <property type="entry name" value="NAT_SF"/>
    <property type="match status" value="1"/>
</dbReference>
<dbReference type="Gene3D" id="3.40.630.30">
    <property type="match status" value="1"/>
</dbReference>
<dbReference type="GO" id="GO:0016747">
    <property type="term" value="F:acyltransferase activity, transferring groups other than amino-acyl groups"/>
    <property type="evidence" value="ECO:0007669"/>
    <property type="project" value="InterPro"/>
</dbReference>
<reference evidence="2 3" key="1">
    <citation type="journal article" date="2019" name="ACS Chem. Biol.">
        <title>Identification and Mobilization of a Cryptic Antibiotic Biosynthesis Gene Locus from a Human-Pathogenic Nocardia Isolate.</title>
        <authorList>
            <person name="Herisse M."/>
            <person name="Ishida K."/>
            <person name="Porter J.L."/>
            <person name="Howden B."/>
            <person name="Hertweck C."/>
            <person name="Stinear T.P."/>
            <person name="Pidot S.J."/>
        </authorList>
    </citation>
    <scope>NUCLEOTIDE SEQUENCE [LARGE SCALE GENOMIC DNA]</scope>
    <source>
        <strain evidence="2 3">AUSMDU00024985</strain>
    </source>
</reference>
<dbReference type="InterPro" id="IPR016181">
    <property type="entry name" value="Acyl_CoA_acyltransferase"/>
</dbReference>
<dbReference type="SUPFAM" id="SSF55729">
    <property type="entry name" value="Acyl-CoA N-acyltransferases (Nat)"/>
    <property type="match status" value="1"/>
</dbReference>
<organism evidence="2 3">
    <name type="scientific">Nocardia brasiliensis</name>
    <dbReference type="NCBI Taxonomy" id="37326"/>
    <lineage>
        <taxon>Bacteria</taxon>
        <taxon>Bacillati</taxon>
        <taxon>Actinomycetota</taxon>
        <taxon>Actinomycetes</taxon>
        <taxon>Mycobacteriales</taxon>
        <taxon>Nocardiaceae</taxon>
        <taxon>Nocardia</taxon>
    </lineage>
</organism>
<protein>
    <submittedName>
        <fullName evidence="2">GNAT family N-acetyltransferase</fullName>
    </submittedName>
</protein>
<dbReference type="InterPro" id="IPR000182">
    <property type="entry name" value="GNAT_dom"/>
</dbReference>
<name>A0A6G9XY17_NOCBR</name>
<sequence length="159" mass="17722">MTESTGELPRLELRRIDRENLYAVCALSETLSVEQRPMVIDNSVSIAEAHFSDCLWYRAVYADDVPAGFLMVHLGLDEDHPELRGVFLWRFMVAAPAQGRGIGRAVLGLLVDRLTAQGVRELYTSYATGPGTPAGFYRALGFEPTGRILDGEHEVVLRW</sequence>
<feature type="domain" description="N-acetyltransferase" evidence="1">
    <location>
        <begin position="11"/>
        <end position="159"/>
    </location>
</feature>
<dbReference type="RefSeq" id="WP_167464874.1">
    <property type="nucleotide sequence ID" value="NZ_CP046171.1"/>
</dbReference>
<evidence type="ECO:0000313" key="3">
    <source>
        <dbReference type="Proteomes" id="UP000501705"/>
    </source>
</evidence>
<dbReference type="Proteomes" id="UP000501705">
    <property type="component" value="Chromosome"/>
</dbReference>
<keyword evidence="2" id="KW-0808">Transferase</keyword>
<dbReference type="AlphaFoldDB" id="A0A6G9XY17"/>